<protein>
    <submittedName>
        <fullName evidence="1">Uncharacterized protein</fullName>
    </submittedName>
</protein>
<organism evidence="1 2">
    <name type="scientific">Nostoc linckia z8</name>
    <dbReference type="NCBI Taxonomy" id="1628746"/>
    <lineage>
        <taxon>Bacteria</taxon>
        <taxon>Bacillati</taxon>
        <taxon>Cyanobacteriota</taxon>
        <taxon>Cyanophyceae</taxon>
        <taxon>Nostocales</taxon>
        <taxon>Nostocaceae</taxon>
        <taxon>Nostoc</taxon>
    </lineage>
</organism>
<evidence type="ECO:0000313" key="2">
    <source>
        <dbReference type="Proteomes" id="UP000222310"/>
    </source>
</evidence>
<comment type="caution">
    <text evidence="1">The sequence shown here is derived from an EMBL/GenBank/DDBJ whole genome shotgun (WGS) entry which is preliminary data.</text>
</comment>
<sequence>MLLVSSCSVQARTQQNSSTKASGTTDYPKALALKDGRKQPAEIDVYRQQFQKLEKLCIENDGDLAGMIYTIAKKGKAAGYEWSTNIDTLNSFVQMAESGFERKPARCMEVYLALHKSLQEESSDSSK</sequence>
<dbReference type="RefSeq" id="WP_099072587.1">
    <property type="nucleotide sequence ID" value="NZ_LAHD01000202.1"/>
</dbReference>
<name>A0A9Q6EH40_NOSLI</name>
<evidence type="ECO:0000313" key="1">
    <source>
        <dbReference type="EMBL" id="PHJ93051.1"/>
    </source>
</evidence>
<dbReference type="GeneID" id="57098882"/>
<dbReference type="EMBL" id="LAHD01000202">
    <property type="protein sequence ID" value="PHJ93051.1"/>
    <property type="molecule type" value="Genomic_DNA"/>
</dbReference>
<reference evidence="1 2" key="1">
    <citation type="submission" date="2015-02" db="EMBL/GenBank/DDBJ databases">
        <title>Nostoc linckia genome annotation.</title>
        <authorList>
            <person name="Zhou Z."/>
        </authorList>
    </citation>
    <scope>NUCLEOTIDE SEQUENCE [LARGE SCALE GENOMIC DNA]</scope>
    <source>
        <strain evidence="2">z8</strain>
    </source>
</reference>
<dbReference type="AlphaFoldDB" id="A0A9Q6EH40"/>
<accession>A0A9Q6EH40</accession>
<gene>
    <name evidence="1" type="ORF">VF08_36055</name>
</gene>
<proteinExistence type="predicted"/>
<dbReference type="Proteomes" id="UP000222310">
    <property type="component" value="Unassembled WGS sequence"/>
</dbReference>